<keyword evidence="2" id="KW-1185">Reference proteome</keyword>
<dbReference type="PANTHER" id="PTHR13774:SF32">
    <property type="entry name" value="ANTISENSE-ENHANCING SEQUENCE 1"/>
    <property type="match status" value="1"/>
</dbReference>
<gene>
    <name evidence="1" type="ORF">N1027_13665</name>
</gene>
<comment type="caution">
    <text evidence="1">The sequence shown here is derived from an EMBL/GenBank/DDBJ whole genome shotgun (WGS) entry which is preliminary data.</text>
</comment>
<dbReference type="Proteomes" id="UP001165584">
    <property type="component" value="Unassembled WGS sequence"/>
</dbReference>
<dbReference type="SUPFAM" id="SSF54506">
    <property type="entry name" value="Diaminopimelate epimerase-like"/>
    <property type="match status" value="1"/>
</dbReference>
<proteinExistence type="predicted"/>
<name>A0ABT2GSM4_9MICO</name>
<organism evidence="1 2">
    <name type="scientific">Herbiconiux aconitum</name>
    <dbReference type="NCBI Taxonomy" id="2970913"/>
    <lineage>
        <taxon>Bacteria</taxon>
        <taxon>Bacillati</taxon>
        <taxon>Actinomycetota</taxon>
        <taxon>Actinomycetes</taxon>
        <taxon>Micrococcales</taxon>
        <taxon>Microbacteriaceae</taxon>
        <taxon>Herbiconiux</taxon>
    </lineage>
</organism>
<dbReference type="Gene3D" id="3.10.310.10">
    <property type="entry name" value="Diaminopimelate Epimerase, Chain A, domain 1"/>
    <property type="match status" value="2"/>
</dbReference>
<protein>
    <submittedName>
        <fullName evidence="1">PhzF family phenazine biosynthesis protein</fullName>
    </submittedName>
</protein>
<reference evidence="1" key="1">
    <citation type="submission" date="2022-08" db="EMBL/GenBank/DDBJ databases">
        <authorList>
            <person name="Deng Y."/>
            <person name="Han X.-F."/>
            <person name="Zhang Y.-Q."/>
        </authorList>
    </citation>
    <scope>NUCLEOTIDE SEQUENCE</scope>
    <source>
        <strain evidence="1">CPCC 205763</strain>
    </source>
</reference>
<accession>A0ABT2GSM4</accession>
<evidence type="ECO:0000313" key="2">
    <source>
        <dbReference type="Proteomes" id="UP001165584"/>
    </source>
</evidence>
<sequence>MESQLSVDVVSVFTDAEGGHGNPLGLLRSSAETRGREQEIATALGFSETVFVEEIEEGPAPHGRSARIRIFTPAAELPFAGHPCVGTAWWLARAGLPVCALRVTAGDVAVRYDGELTWITGRASWAPEFTWHPLATPAEVDALDPADFGEGKHYFWAWVDEGSGHLRSRMFAPAMGIAEDEATGAAAVRITAQLGRDLAIDQGAGSRILTRRLGGDDIAVGGRTVEAPSVTVDLTPTH</sequence>
<dbReference type="Pfam" id="PF02567">
    <property type="entry name" value="PhzC-PhzF"/>
    <property type="match status" value="2"/>
</dbReference>
<dbReference type="PIRSF" id="PIRSF016184">
    <property type="entry name" value="PhzC_PhzF"/>
    <property type="match status" value="1"/>
</dbReference>
<dbReference type="RefSeq" id="WP_259508687.1">
    <property type="nucleotide sequence ID" value="NZ_JANLCM010000002.1"/>
</dbReference>
<evidence type="ECO:0000313" key="1">
    <source>
        <dbReference type="EMBL" id="MCS5719183.1"/>
    </source>
</evidence>
<dbReference type="InterPro" id="IPR003719">
    <property type="entry name" value="Phenazine_PhzF-like"/>
</dbReference>
<dbReference type="EMBL" id="JANLCM010000002">
    <property type="protein sequence ID" value="MCS5719183.1"/>
    <property type="molecule type" value="Genomic_DNA"/>
</dbReference>
<dbReference type="PANTHER" id="PTHR13774">
    <property type="entry name" value="PHENAZINE BIOSYNTHESIS PROTEIN"/>
    <property type="match status" value="1"/>
</dbReference>